<dbReference type="PANTHER" id="PTHR47926">
    <property type="entry name" value="PENTATRICOPEPTIDE REPEAT-CONTAINING PROTEIN"/>
    <property type="match status" value="1"/>
</dbReference>
<feature type="repeat" description="PPR" evidence="2">
    <location>
        <begin position="139"/>
        <end position="173"/>
    </location>
</feature>
<sequence length="665" mass="73937">MSMTGSLQTPFLQNNLISMYSKCDSLRDSQLVFDGMSHRNIITFNALITAYSRSPNEAFSAFRVLSEMRTRGFRPNNSTFTSLLGACEDQLVGSQVHCQVFKIGFVEDVRVQTSLLGMYSHYGNLESAAKVFGGMVDRDSIAWNSMISACIKNDKLKQGIRMFGKMVGAGSKPTLFTYSMLLNGCGRSGDHVSGKIIHAQIIVCDLPADVPLQNALLDMYCKCGYTETAFCLFRYMEKPDMVSWNSMISGYSENGDGNMAVSLFVQLCRISYKRPNEYTLAAVISGTGDLPASYYGKPLHAQVKKLGFESSVFVGSTLIYMYFKNGEACSAQLLFSMMPAKDVITWTEMISGHTRLGDCENAIKFFNKMQAEGHKLDNFSISNALSSCADMAALRQGEMIHSQVVKAGFEEDTCVCGCLVDMYAKNGDLNAAQFVFSMVSEPDLRCWNSMLGGYSNHGKAEEAIKLFNEVLKQGLKPDQVTFVSLLSACSHCGMVEQGNMYWNHMKRNGIKHGFKHYSCMVSLLCRAGLLNEAEVLIKEAVFGEKNTTLWRILLSSCIVYRNFKLGVTAADKVLRLNVEDDATLILLSNLYAAAGRWNAVAEMRRKIKGTTSGKDPGLSWIEISQKIHEFSSGDQSHKQVDDAKNELHRLQENMKEWETREISCA</sequence>
<dbReference type="InterPro" id="IPR046848">
    <property type="entry name" value="E_motif"/>
</dbReference>
<organism evidence="4 5">
    <name type="scientific">Papaver nudicaule</name>
    <name type="common">Iceland poppy</name>
    <dbReference type="NCBI Taxonomy" id="74823"/>
    <lineage>
        <taxon>Eukaryota</taxon>
        <taxon>Viridiplantae</taxon>
        <taxon>Streptophyta</taxon>
        <taxon>Embryophyta</taxon>
        <taxon>Tracheophyta</taxon>
        <taxon>Spermatophyta</taxon>
        <taxon>Magnoliopsida</taxon>
        <taxon>Ranunculales</taxon>
        <taxon>Papaveraceae</taxon>
        <taxon>Papaveroideae</taxon>
        <taxon>Papaver</taxon>
    </lineage>
</organism>
<dbReference type="Pfam" id="PF13041">
    <property type="entry name" value="PPR_2"/>
    <property type="match status" value="5"/>
</dbReference>
<feature type="repeat" description="PPR" evidence="2">
    <location>
        <begin position="478"/>
        <end position="512"/>
    </location>
</feature>
<feature type="repeat" description="PPR" evidence="2">
    <location>
        <begin position="342"/>
        <end position="376"/>
    </location>
</feature>
<dbReference type="Gene3D" id="1.25.40.10">
    <property type="entry name" value="Tetratricopeptide repeat domain"/>
    <property type="match status" value="6"/>
</dbReference>
<evidence type="ECO:0000256" key="1">
    <source>
        <dbReference type="ARBA" id="ARBA00022737"/>
    </source>
</evidence>
<dbReference type="EMBL" id="JAJJMA010167723">
    <property type="protein sequence ID" value="MCL7036415.1"/>
    <property type="molecule type" value="Genomic_DNA"/>
</dbReference>
<dbReference type="FunFam" id="1.25.40.10:FF:000381">
    <property type="entry name" value="Pentatricopeptide repeat-containing protein"/>
    <property type="match status" value="1"/>
</dbReference>
<dbReference type="PANTHER" id="PTHR47926:SF356">
    <property type="entry name" value="(WILD MALAYSIAN BANANA) HYPOTHETICAL PROTEIN"/>
    <property type="match status" value="1"/>
</dbReference>
<keyword evidence="5" id="KW-1185">Reference proteome</keyword>
<evidence type="ECO:0000256" key="2">
    <source>
        <dbReference type="PROSITE-ProRule" id="PRU00708"/>
    </source>
</evidence>
<reference evidence="4" key="1">
    <citation type="submission" date="2022-03" db="EMBL/GenBank/DDBJ databases">
        <title>A functionally conserved STORR gene fusion in Papaver species that diverged 16.8 million years ago.</title>
        <authorList>
            <person name="Catania T."/>
        </authorList>
    </citation>
    <scope>NUCLEOTIDE SEQUENCE</scope>
    <source>
        <strain evidence="4">S-191538</strain>
    </source>
</reference>
<feature type="repeat" description="PPR" evidence="2">
    <location>
        <begin position="240"/>
        <end position="274"/>
    </location>
</feature>
<dbReference type="GO" id="GO:0099402">
    <property type="term" value="P:plant organ development"/>
    <property type="evidence" value="ECO:0007669"/>
    <property type="project" value="UniProtKB-ARBA"/>
</dbReference>
<evidence type="ECO:0000313" key="5">
    <source>
        <dbReference type="Proteomes" id="UP001177140"/>
    </source>
</evidence>
<keyword evidence="1" id="KW-0677">Repeat</keyword>
<dbReference type="Pfam" id="PF01535">
    <property type="entry name" value="PPR"/>
    <property type="match status" value="3"/>
</dbReference>
<feature type="repeat" description="PPR" evidence="2">
    <location>
        <begin position="40"/>
        <end position="75"/>
    </location>
</feature>
<dbReference type="FunFam" id="1.25.40.10:FF:000285">
    <property type="entry name" value="Pentatricopeptide repeat-containing protein, chloroplastic"/>
    <property type="match status" value="1"/>
</dbReference>
<dbReference type="FunFam" id="1.25.40.10:FF:000158">
    <property type="entry name" value="pentatricopeptide repeat-containing protein At2g33680"/>
    <property type="match status" value="1"/>
</dbReference>
<dbReference type="InterPro" id="IPR046960">
    <property type="entry name" value="PPR_At4g14850-like_plant"/>
</dbReference>
<gene>
    <name evidence="4" type="ORF">MKW94_019003</name>
</gene>
<dbReference type="Pfam" id="PF20431">
    <property type="entry name" value="E_motif"/>
    <property type="match status" value="1"/>
</dbReference>
<evidence type="ECO:0000313" key="4">
    <source>
        <dbReference type="EMBL" id="MCL7036415.1"/>
    </source>
</evidence>
<comment type="caution">
    <text evidence="4">The sequence shown here is derived from an EMBL/GenBank/DDBJ whole genome shotgun (WGS) entry which is preliminary data.</text>
</comment>
<evidence type="ECO:0000256" key="3">
    <source>
        <dbReference type="SAM" id="Coils"/>
    </source>
</evidence>
<feature type="repeat" description="PPR" evidence="2">
    <location>
        <begin position="443"/>
        <end position="477"/>
    </location>
</feature>
<dbReference type="AlphaFoldDB" id="A0AA41SK25"/>
<dbReference type="Proteomes" id="UP001177140">
    <property type="component" value="Unassembled WGS sequence"/>
</dbReference>
<proteinExistence type="predicted"/>
<name>A0AA41SK25_PAPNU</name>
<dbReference type="NCBIfam" id="TIGR00756">
    <property type="entry name" value="PPR"/>
    <property type="match status" value="5"/>
</dbReference>
<dbReference type="InterPro" id="IPR011990">
    <property type="entry name" value="TPR-like_helical_dom_sf"/>
</dbReference>
<dbReference type="FunFam" id="1.25.40.10:FF:000694">
    <property type="entry name" value="Pentatricopeptide repeat-containing protein At3g50420"/>
    <property type="match status" value="1"/>
</dbReference>
<dbReference type="GO" id="GO:0009451">
    <property type="term" value="P:RNA modification"/>
    <property type="evidence" value="ECO:0007669"/>
    <property type="project" value="InterPro"/>
</dbReference>
<dbReference type="PROSITE" id="PS51375">
    <property type="entry name" value="PPR"/>
    <property type="match status" value="6"/>
</dbReference>
<accession>A0AA41SK25</accession>
<evidence type="ECO:0008006" key="6">
    <source>
        <dbReference type="Google" id="ProtNLM"/>
    </source>
</evidence>
<keyword evidence="3" id="KW-0175">Coiled coil</keyword>
<feature type="coiled-coil region" evidence="3">
    <location>
        <begin position="633"/>
        <end position="660"/>
    </location>
</feature>
<protein>
    <recommendedName>
        <fullName evidence="6">Pentatricopeptide repeat-containing protein</fullName>
    </recommendedName>
</protein>
<dbReference type="InterPro" id="IPR002885">
    <property type="entry name" value="PPR_rpt"/>
</dbReference>
<dbReference type="GO" id="GO:0003723">
    <property type="term" value="F:RNA binding"/>
    <property type="evidence" value="ECO:0007669"/>
    <property type="project" value="InterPro"/>
</dbReference>